<sequence>MTQGLIAFSGYNTRAVVAFCRHLHGSGLKAHLIARDPQDPIFLTRYAEWVATTRDSAALDLEAILALVQPIRRRHGYDSVLIIPTTEFVNRQLIAHRETLNGHSVHFPLVPKPLYETLSDKFAFRRRCEQYDISVPPELDQRTPSFPMVAKKRHYWAGSGSRAKPYLIFNETDYAAFLKAERPEDFYFERFVRGRSLYLLACVKRDGEMVAHWQENLIQQADGKSIIAAKTCDPGLHDLEKKFQQVFGDIGFYGLVMVEVRQDGDISYMIEANPRLWGPLQLVADHYPDILDAFLQICGVAPRAGLVSPKAEQGADKLYFWYGGLASDWAAGRQPVFHDRTIDITTGLPQLLNQDVFLRPDTFALFRAEVAGQTTT</sequence>
<dbReference type="GO" id="GO:0046872">
    <property type="term" value="F:metal ion binding"/>
    <property type="evidence" value="ECO:0007669"/>
    <property type="project" value="InterPro"/>
</dbReference>
<dbReference type="AlphaFoldDB" id="A0A1W6Z0V3"/>
<evidence type="ECO:0000259" key="2">
    <source>
        <dbReference type="PROSITE" id="PS50975"/>
    </source>
</evidence>
<evidence type="ECO:0000256" key="1">
    <source>
        <dbReference type="PROSITE-ProRule" id="PRU00409"/>
    </source>
</evidence>
<dbReference type="Proteomes" id="UP000194139">
    <property type="component" value="Chromosome"/>
</dbReference>
<name>A0A1W6Z0V3_9BORD</name>
<evidence type="ECO:0000313" key="4">
    <source>
        <dbReference type="Proteomes" id="UP000194139"/>
    </source>
</evidence>
<feature type="domain" description="ATP-grasp" evidence="2">
    <location>
        <begin position="112"/>
        <end position="299"/>
    </location>
</feature>
<protein>
    <recommendedName>
        <fullName evidence="2">ATP-grasp domain-containing protein</fullName>
    </recommendedName>
</protein>
<evidence type="ECO:0000313" key="3">
    <source>
        <dbReference type="EMBL" id="ARP86970.1"/>
    </source>
</evidence>
<gene>
    <name evidence="3" type="ORF">CAL13_12675</name>
</gene>
<proteinExistence type="predicted"/>
<keyword evidence="4" id="KW-1185">Reference proteome</keyword>
<dbReference type="Gene3D" id="3.30.470.20">
    <property type="entry name" value="ATP-grasp fold, B domain"/>
    <property type="match status" value="1"/>
</dbReference>
<accession>A0A1W6Z0V3</accession>
<dbReference type="GO" id="GO:0005524">
    <property type="term" value="F:ATP binding"/>
    <property type="evidence" value="ECO:0007669"/>
    <property type="project" value="UniProtKB-UniRule"/>
</dbReference>
<keyword evidence="1" id="KW-0067">ATP-binding</keyword>
<reference evidence="3 4" key="1">
    <citation type="submission" date="2017-05" db="EMBL/GenBank/DDBJ databases">
        <title>Complete and WGS of Bordetella genogroups.</title>
        <authorList>
            <person name="Spilker T."/>
            <person name="LiPuma J."/>
        </authorList>
    </citation>
    <scope>NUCLEOTIDE SEQUENCE [LARGE SCALE GENOMIC DNA]</scope>
    <source>
        <strain evidence="3 4">AU17164</strain>
    </source>
</reference>
<dbReference type="PROSITE" id="PS50975">
    <property type="entry name" value="ATP_GRASP"/>
    <property type="match status" value="1"/>
</dbReference>
<dbReference type="EMBL" id="CP021109">
    <property type="protein sequence ID" value="ARP86970.1"/>
    <property type="molecule type" value="Genomic_DNA"/>
</dbReference>
<organism evidence="3 4">
    <name type="scientific">Bordetella genomosp. 9</name>
    <dbReference type="NCBI Taxonomy" id="1416803"/>
    <lineage>
        <taxon>Bacteria</taxon>
        <taxon>Pseudomonadati</taxon>
        <taxon>Pseudomonadota</taxon>
        <taxon>Betaproteobacteria</taxon>
        <taxon>Burkholderiales</taxon>
        <taxon>Alcaligenaceae</taxon>
        <taxon>Bordetella</taxon>
    </lineage>
</organism>
<keyword evidence="1" id="KW-0547">Nucleotide-binding</keyword>
<dbReference type="SUPFAM" id="SSF56059">
    <property type="entry name" value="Glutathione synthetase ATP-binding domain-like"/>
    <property type="match status" value="1"/>
</dbReference>
<dbReference type="InterPro" id="IPR011761">
    <property type="entry name" value="ATP-grasp"/>
</dbReference>